<evidence type="ECO:0000313" key="2">
    <source>
        <dbReference type="EMBL" id="MBR1134909.1"/>
    </source>
</evidence>
<feature type="compositionally biased region" description="Basic and acidic residues" evidence="1">
    <location>
        <begin position="1"/>
        <end position="16"/>
    </location>
</feature>
<keyword evidence="3" id="KW-1185">Reference proteome</keyword>
<evidence type="ECO:0000256" key="1">
    <source>
        <dbReference type="SAM" id="MobiDB-lite"/>
    </source>
</evidence>
<comment type="caution">
    <text evidence="2">The sequence shown here is derived from an EMBL/GenBank/DDBJ whole genome shotgun (WGS) entry which is preliminary data.</text>
</comment>
<organism evidence="2 3">
    <name type="scientific">Bradyrhizobium denitrificans</name>
    <dbReference type="NCBI Taxonomy" id="2734912"/>
    <lineage>
        <taxon>Bacteria</taxon>
        <taxon>Pseudomonadati</taxon>
        <taxon>Pseudomonadota</taxon>
        <taxon>Alphaproteobacteria</taxon>
        <taxon>Hyphomicrobiales</taxon>
        <taxon>Nitrobacteraceae</taxon>
        <taxon>Bradyrhizobium</taxon>
    </lineage>
</organism>
<dbReference type="RefSeq" id="WP_012040703.1">
    <property type="nucleotide sequence ID" value="NZ_JABFDP010000018.1"/>
</dbReference>
<sequence>MADKPEFVDLIRDATRQRRRTPPAKIIAKPEAPKDERRLSNWPPGRFAKWRLETLVPWKLTVKNWQFKDWL</sequence>
<accession>A0ABS5G0W8</accession>
<reference evidence="3" key="1">
    <citation type="journal article" date="2021" name="ISME J.">
        <title>Evolutionary origin and ecological implication of a unique nif island in free-living Bradyrhizobium lineages.</title>
        <authorList>
            <person name="Tao J."/>
        </authorList>
    </citation>
    <scope>NUCLEOTIDE SEQUENCE [LARGE SCALE GENOMIC DNA]</scope>
    <source>
        <strain evidence="3">SZCCT0094</strain>
    </source>
</reference>
<dbReference type="Proteomes" id="UP001314635">
    <property type="component" value="Unassembled WGS sequence"/>
</dbReference>
<name>A0ABS5G0W8_9BRAD</name>
<dbReference type="EMBL" id="JAFCLK010000003">
    <property type="protein sequence ID" value="MBR1134909.1"/>
    <property type="molecule type" value="Genomic_DNA"/>
</dbReference>
<proteinExistence type="predicted"/>
<evidence type="ECO:0000313" key="3">
    <source>
        <dbReference type="Proteomes" id="UP001314635"/>
    </source>
</evidence>
<gene>
    <name evidence="2" type="ORF">JQ619_03945</name>
</gene>
<feature type="region of interest" description="Disordered" evidence="1">
    <location>
        <begin position="1"/>
        <end position="23"/>
    </location>
</feature>
<protein>
    <submittedName>
        <fullName evidence="2">Uncharacterized protein</fullName>
    </submittedName>
</protein>